<dbReference type="Proteomes" id="UP000696485">
    <property type="component" value="Unassembled WGS sequence"/>
</dbReference>
<proteinExistence type="predicted"/>
<protein>
    <submittedName>
        <fullName evidence="2">Uncharacterized protein</fullName>
    </submittedName>
</protein>
<evidence type="ECO:0000313" key="2">
    <source>
        <dbReference type="EMBL" id="KAF9326118.1"/>
    </source>
</evidence>
<feature type="region of interest" description="Disordered" evidence="1">
    <location>
        <begin position="62"/>
        <end position="113"/>
    </location>
</feature>
<accession>A0A9P5VIM0</accession>
<feature type="compositionally biased region" description="Polar residues" evidence="1">
    <location>
        <begin position="90"/>
        <end position="101"/>
    </location>
</feature>
<dbReference type="EMBL" id="JAAAUY010000823">
    <property type="protein sequence ID" value="KAF9326118.1"/>
    <property type="molecule type" value="Genomic_DNA"/>
</dbReference>
<gene>
    <name evidence="2" type="ORF">BG006_010425</name>
</gene>
<sequence length="131" mass="13946">MKFIPPNSVLDKQDTPRVISYDELGQSTVKDLAKRLAEEGSHVSPDDLKNEMTLETMLEKGVAEREKMLASMPKPAPPPSVQPVGSPDSASKTPDSTTNMNPKEKKSASSRNIGTTVLAAAIAMGALALNV</sequence>
<dbReference type="AlphaFoldDB" id="A0A9P5VIM0"/>
<reference evidence="2" key="1">
    <citation type="journal article" date="2020" name="Fungal Divers.">
        <title>Resolving the Mortierellaceae phylogeny through synthesis of multi-gene phylogenetics and phylogenomics.</title>
        <authorList>
            <person name="Vandepol N."/>
            <person name="Liber J."/>
            <person name="Desiro A."/>
            <person name="Na H."/>
            <person name="Kennedy M."/>
            <person name="Barry K."/>
            <person name="Grigoriev I.V."/>
            <person name="Miller A.N."/>
            <person name="O'Donnell K."/>
            <person name="Stajich J.E."/>
            <person name="Bonito G."/>
        </authorList>
    </citation>
    <scope>NUCLEOTIDE SEQUENCE</scope>
    <source>
        <strain evidence="2">NVP1</strain>
    </source>
</reference>
<evidence type="ECO:0000256" key="1">
    <source>
        <dbReference type="SAM" id="MobiDB-lite"/>
    </source>
</evidence>
<name>A0A9P5VIM0_9FUNG</name>
<comment type="caution">
    <text evidence="2">The sequence shown here is derived from an EMBL/GenBank/DDBJ whole genome shotgun (WGS) entry which is preliminary data.</text>
</comment>
<keyword evidence="3" id="KW-1185">Reference proteome</keyword>
<evidence type="ECO:0000313" key="3">
    <source>
        <dbReference type="Proteomes" id="UP000696485"/>
    </source>
</evidence>
<organism evidence="2 3">
    <name type="scientific">Podila minutissima</name>
    <dbReference type="NCBI Taxonomy" id="64525"/>
    <lineage>
        <taxon>Eukaryota</taxon>
        <taxon>Fungi</taxon>
        <taxon>Fungi incertae sedis</taxon>
        <taxon>Mucoromycota</taxon>
        <taxon>Mortierellomycotina</taxon>
        <taxon>Mortierellomycetes</taxon>
        <taxon>Mortierellales</taxon>
        <taxon>Mortierellaceae</taxon>
        <taxon>Podila</taxon>
    </lineage>
</organism>